<feature type="region of interest" description="Disordered" evidence="1">
    <location>
        <begin position="162"/>
        <end position="191"/>
    </location>
</feature>
<organism evidence="2 3">
    <name type="scientific">Datura stramonium</name>
    <name type="common">Jimsonweed</name>
    <name type="synonym">Common thornapple</name>
    <dbReference type="NCBI Taxonomy" id="4076"/>
    <lineage>
        <taxon>Eukaryota</taxon>
        <taxon>Viridiplantae</taxon>
        <taxon>Streptophyta</taxon>
        <taxon>Embryophyta</taxon>
        <taxon>Tracheophyta</taxon>
        <taxon>Spermatophyta</taxon>
        <taxon>Magnoliopsida</taxon>
        <taxon>eudicotyledons</taxon>
        <taxon>Gunneridae</taxon>
        <taxon>Pentapetalae</taxon>
        <taxon>asterids</taxon>
        <taxon>lamiids</taxon>
        <taxon>Solanales</taxon>
        <taxon>Solanaceae</taxon>
        <taxon>Solanoideae</taxon>
        <taxon>Datureae</taxon>
        <taxon>Datura</taxon>
    </lineage>
</organism>
<evidence type="ECO:0000313" key="2">
    <source>
        <dbReference type="EMBL" id="MCD7466731.1"/>
    </source>
</evidence>
<feature type="compositionally biased region" description="Polar residues" evidence="1">
    <location>
        <begin position="216"/>
        <end position="236"/>
    </location>
</feature>
<name>A0ABS8T6W6_DATST</name>
<proteinExistence type="predicted"/>
<feature type="region of interest" description="Disordered" evidence="1">
    <location>
        <begin position="213"/>
        <end position="241"/>
    </location>
</feature>
<accession>A0ABS8T6W6</accession>
<reference evidence="2 3" key="1">
    <citation type="journal article" date="2021" name="BMC Genomics">
        <title>Datura genome reveals duplications of psychoactive alkaloid biosynthetic genes and high mutation rate following tissue culture.</title>
        <authorList>
            <person name="Rajewski A."/>
            <person name="Carter-House D."/>
            <person name="Stajich J."/>
            <person name="Litt A."/>
        </authorList>
    </citation>
    <scope>NUCLEOTIDE SEQUENCE [LARGE SCALE GENOMIC DNA]</scope>
    <source>
        <strain evidence="2">AR-01</strain>
    </source>
</reference>
<dbReference type="EMBL" id="JACEIK010001170">
    <property type="protein sequence ID" value="MCD7466731.1"/>
    <property type="molecule type" value="Genomic_DNA"/>
</dbReference>
<evidence type="ECO:0000313" key="3">
    <source>
        <dbReference type="Proteomes" id="UP000823775"/>
    </source>
</evidence>
<sequence>MFSAYLSIEPGAGLLLTDIRSRIKNRGRAALLILLLMERHKKHPIKHARSLCKPLLAYQARPVRTSSQFSILIELGMIGIAGGDCSSPAGLLTMATALFTKELGLRAMSYNTYARRKNALMDGYAKEGESLACLERGQYALRSLGYSTDRNRGLFPQLKENLKQDRKQNKIEERKSTRLKPRSGVKPFSEGAGLADGNGIFGNAVKGEGAKEANSNEESFQGVTPKSTFHTRQSSNRGEEAEHNRFCGTRCAGIAKAGMRQQRSNKLLDQLKIKGEREMTLVVEYPEEAETLLQECPFPASIISEEKTKLRRIAVRPGPSLVTLVRKGNRAINGLRLRIRPSVDGTELLDRPESLDQSFLPMIRLSGSGSVKVFHLSSFVSWSSNSRSAKVQEGSGRGLESQQNLPLSSLSFPSFSAAIRFRKEILVIPNLDDP</sequence>
<dbReference type="Proteomes" id="UP000823775">
    <property type="component" value="Unassembled WGS sequence"/>
</dbReference>
<gene>
    <name evidence="2" type="ORF">HAX54_003726</name>
</gene>
<feature type="compositionally biased region" description="Basic and acidic residues" evidence="1">
    <location>
        <begin position="162"/>
        <end position="176"/>
    </location>
</feature>
<evidence type="ECO:0000256" key="1">
    <source>
        <dbReference type="SAM" id="MobiDB-lite"/>
    </source>
</evidence>
<keyword evidence="3" id="KW-1185">Reference proteome</keyword>
<comment type="caution">
    <text evidence="2">The sequence shown here is derived from an EMBL/GenBank/DDBJ whole genome shotgun (WGS) entry which is preliminary data.</text>
</comment>
<protein>
    <submittedName>
        <fullName evidence="2">Uncharacterized protein</fullName>
    </submittedName>
</protein>